<evidence type="ECO:0000259" key="2">
    <source>
        <dbReference type="Pfam" id="PF02470"/>
    </source>
</evidence>
<organism evidence="3 4">
    <name type="scientific">Massilia glaciei</name>
    <dbReference type="NCBI Taxonomy" id="1524097"/>
    <lineage>
        <taxon>Bacteria</taxon>
        <taxon>Pseudomonadati</taxon>
        <taxon>Pseudomonadota</taxon>
        <taxon>Betaproteobacteria</taxon>
        <taxon>Burkholderiales</taxon>
        <taxon>Oxalobacteraceae</taxon>
        <taxon>Telluria group</taxon>
        <taxon>Massilia</taxon>
    </lineage>
</organism>
<sequence>MENRSHALMTGFFTLALLVATVAAGIWFNRDTVDRAPYEIATTQSIPGLNPQATVRYRGLEVGRVDEIIFDDKIAGQILIRLAIDENAPVTTTTYATLGYQGVTGIAFIQLDDDKTGSPRLPTNTEDPANIALRPGFLDQLEKRGMVILEKAESLATRANELLGPENQKKFVAALDNAGRAAAAFEQIPRQLEPTLKRLPELTAKVDQSLAKFDAFSTSAARTADNYDRLATTLQAQDGPLSKLTGTIERVGGSLDGVISNLEMQTLPAFVSMTGEARTSLRAVKRTANSLADRPQSILFGAPNAAPGPGEPGFVPPSQ</sequence>
<gene>
    <name evidence="3" type="ORF">C7C56_002795</name>
</gene>
<evidence type="ECO:0000256" key="1">
    <source>
        <dbReference type="SAM" id="MobiDB-lite"/>
    </source>
</evidence>
<dbReference type="RefSeq" id="WP_106755978.1">
    <property type="nucleotide sequence ID" value="NZ_PXWF02000040.1"/>
</dbReference>
<protein>
    <submittedName>
        <fullName evidence="3">MCE family protein</fullName>
    </submittedName>
</protein>
<accession>A0A2U2I678</accession>
<dbReference type="Pfam" id="PF02470">
    <property type="entry name" value="MlaD"/>
    <property type="match status" value="1"/>
</dbReference>
<dbReference type="Proteomes" id="UP000241421">
    <property type="component" value="Unassembled WGS sequence"/>
</dbReference>
<dbReference type="EMBL" id="PXWF02000040">
    <property type="protein sequence ID" value="PWF55242.1"/>
    <property type="molecule type" value="Genomic_DNA"/>
</dbReference>
<name>A0A2U2I678_9BURK</name>
<proteinExistence type="predicted"/>
<feature type="region of interest" description="Disordered" evidence="1">
    <location>
        <begin position="298"/>
        <end position="319"/>
    </location>
</feature>
<comment type="caution">
    <text evidence="3">The sequence shown here is derived from an EMBL/GenBank/DDBJ whole genome shotgun (WGS) entry which is preliminary data.</text>
</comment>
<dbReference type="AlphaFoldDB" id="A0A2U2I678"/>
<evidence type="ECO:0000313" key="4">
    <source>
        <dbReference type="Proteomes" id="UP000241421"/>
    </source>
</evidence>
<dbReference type="InterPro" id="IPR003399">
    <property type="entry name" value="Mce/MlaD"/>
</dbReference>
<dbReference type="PANTHER" id="PTHR36698">
    <property type="entry name" value="BLL5892 PROTEIN"/>
    <property type="match status" value="1"/>
</dbReference>
<reference evidence="3 4" key="1">
    <citation type="submission" date="2018-04" db="EMBL/GenBank/DDBJ databases">
        <title>Massilia violaceinigra sp. nov., a novel purple-pigmented bacterium isolated from Tianshan glacier, Xinjiang, China.</title>
        <authorList>
            <person name="Wang H."/>
        </authorList>
    </citation>
    <scope>NUCLEOTIDE SEQUENCE [LARGE SCALE GENOMIC DNA]</scope>
    <source>
        <strain evidence="3 4">B448-2</strain>
    </source>
</reference>
<evidence type="ECO:0000313" key="3">
    <source>
        <dbReference type="EMBL" id="PWF55242.1"/>
    </source>
</evidence>
<feature type="domain" description="Mce/MlaD" evidence="2">
    <location>
        <begin position="41"/>
        <end position="112"/>
    </location>
</feature>
<dbReference type="PANTHER" id="PTHR36698:SF2">
    <property type="entry name" value="MCE_MLAD DOMAIN-CONTAINING PROTEIN"/>
    <property type="match status" value="1"/>
</dbReference>
<dbReference type="OrthoDB" id="5294672at2"/>
<keyword evidence="4" id="KW-1185">Reference proteome</keyword>